<comment type="subcellular location">
    <subcellularLocation>
        <location evidence="1">Membrane</location>
        <topology evidence="1">Lipid-anchor</topology>
    </subcellularLocation>
</comment>
<dbReference type="GO" id="GO:0016020">
    <property type="term" value="C:membrane"/>
    <property type="evidence" value="ECO:0007669"/>
    <property type="project" value="UniProtKB-SubCell"/>
</dbReference>
<dbReference type="GO" id="GO:0009847">
    <property type="term" value="P:spore germination"/>
    <property type="evidence" value="ECO:0007669"/>
    <property type="project" value="InterPro"/>
</dbReference>
<dbReference type="InterPro" id="IPR057336">
    <property type="entry name" value="GerAC_N"/>
</dbReference>
<keyword evidence="6" id="KW-0564">Palmitate</keyword>
<feature type="domain" description="Spore germination protein N-terminal" evidence="9">
    <location>
        <begin position="22"/>
        <end position="189"/>
    </location>
</feature>
<keyword evidence="4" id="KW-0732">Signal</keyword>
<dbReference type="NCBIfam" id="TIGR02887">
    <property type="entry name" value="spore_ger_x_C"/>
    <property type="match status" value="1"/>
</dbReference>
<sequence>MKRLMSLLMGVCLIFSTVGCSDRINLEDITLALMIGVDLDENDNLVVYMSSPVFNKDVQNKEEEHSFVTKTLQYSTKQFDSVVTAITSGGKLQTLLIGKRILEHPGWFKLLDLSYRNPKLSVNCVVAGVEGPLSEVFFYKPPDKPRLMLHIKKLIETAHRRNITVYTTILELHRQMYEKGETPAITFIKKKKEIEVVGTALLDKEGQYKTMLTAEDNTLLSILKKRKVRQTLTVQIPQKENKGFFDTNYVSFILSNPKFKIKTNYGQEQFNYDIQIKMPILITERLFSMDTNEKSNQLEQLIQDQLDRRYAALFKKLQKYKVDPLGLGLYARAYQYKEWKRVQGNWSEAFAEARVSAKVKVKIIDSGNIQ</sequence>
<evidence type="ECO:0000256" key="2">
    <source>
        <dbReference type="ARBA" id="ARBA00007886"/>
    </source>
</evidence>
<evidence type="ECO:0000256" key="4">
    <source>
        <dbReference type="ARBA" id="ARBA00022729"/>
    </source>
</evidence>
<dbReference type="AlphaFoldDB" id="A0A6B8RRL9"/>
<keyword evidence="5" id="KW-0472">Membrane</keyword>
<evidence type="ECO:0000256" key="3">
    <source>
        <dbReference type="ARBA" id="ARBA00022544"/>
    </source>
</evidence>
<dbReference type="InterPro" id="IPR046953">
    <property type="entry name" value="Spore_GerAC-like_C"/>
</dbReference>
<protein>
    <submittedName>
        <fullName evidence="10">Ger(X)C family spore germination protein</fullName>
    </submittedName>
</protein>
<evidence type="ECO:0000256" key="5">
    <source>
        <dbReference type="ARBA" id="ARBA00023136"/>
    </source>
</evidence>
<evidence type="ECO:0000313" key="11">
    <source>
        <dbReference type="Proteomes" id="UP000426246"/>
    </source>
</evidence>
<accession>A0A6B8RRL9</accession>
<keyword evidence="7" id="KW-0449">Lipoprotein</keyword>
<gene>
    <name evidence="10" type="ORF">EHS13_28870</name>
</gene>
<dbReference type="PANTHER" id="PTHR35789">
    <property type="entry name" value="SPORE GERMINATION PROTEIN B3"/>
    <property type="match status" value="1"/>
</dbReference>
<comment type="similarity">
    <text evidence="2">Belongs to the GerABKC lipoprotein family.</text>
</comment>
<dbReference type="PROSITE" id="PS51257">
    <property type="entry name" value="PROKAR_LIPOPROTEIN"/>
    <property type="match status" value="1"/>
</dbReference>
<feature type="domain" description="Spore germination GerAC-like C-terminal" evidence="8">
    <location>
        <begin position="198"/>
        <end position="367"/>
    </location>
</feature>
<dbReference type="InterPro" id="IPR038501">
    <property type="entry name" value="Spore_GerAC_C_sf"/>
</dbReference>
<dbReference type="RefSeq" id="WP_155703718.1">
    <property type="nucleotide sequence ID" value="NZ_CP034235.1"/>
</dbReference>
<proteinExistence type="inferred from homology"/>
<evidence type="ECO:0000256" key="6">
    <source>
        <dbReference type="ARBA" id="ARBA00023139"/>
    </source>
</evidence>
<evidence type="ECO:0000256" key="1">
    <source>
        <dbReference type="ARBA" id="ARBA00004635"/>
    </source>
</evidence>
<evidence type="ECO:0000259" key="8">
    <source>
        <dbReference type="Pfam" id="PF05504"/>
    </source>
</evidence>
<organism evidence="10 11">
    <name type="scientific">Paenibacillus psychroresistens</name>
    <dbReference type="NCBI Taxonomy" id="1778678"/>
    <lineage>
        <taxon>Bacteria</taxon>
        <taxon>Bacillati</taxon>
        <taxon>Bacillota</taxon>
        <taxon>Bacilli</taxon>
        <taxon>Bacillales</taxon>
        <taxon>Paenibacillaceae</taxon>
        <taxon>Paenibacillus</taxon>
    </lineage>
</organism>
<dbReference type="OrthoDB" id="2694406at2"/>
<dbReference type="Gene3D" id="3.30.300.210">
    <property type="entry name" value="Nutrient germinant receptor protein C, domain 3"/>
    <property type="match status" value="1"/>
</dbReference>
<dbReference type="PANTHER" id="PTHR35789:SF1">
    <property type="entry name" value="SPORE GERMINATION PROTEIN B3"/>
    <property type="match status" value="1"/>
</dbReference>
<dbReference type="Proteomes" id="UP000426246">
    <property type="component" value="Chromosome"/>
</dbReference>
<evidence type="ECO:0000313" key="10">
    <source>
        <dbReference type="EMBL" id="QGQ98609.1"/>
    </source>
</evidence>
<keyword evidence="11" id="KW-1185">Reference proteome</keyword>
<reference evidence="11" key="1">
    <citation type="submission" date="2018-11" db="EMBL/GenBank/DDBJ databases">
        <title>Complete genome sequence of Paenibacillus sp. ML311-T8.</title>
        <authorList>
            <person name="Nam Y.-D."/>
            <person name="Kang J."/>
            <person name="Chung W.-H."/>
            <person name="Park Y.S."/>
        </authorList>
    </citation>
    <scope>NUCLEOTIDE SEQUENCE [LARGE SCALE GENOMIC DNA]</scope>
    <source>
        <strain evidence="11">ML311-T8</strain>
    </source>
</reference>
<keyword evidence="3" id="KW-0309">Germination</keyword>
<dbReference type="EMBL" id="CP034235">
    <property type="protein sequence ID" value="QGQ98609.1"/>
    <property type="molecule type" value="Genomic_DNA"/>
</dbReference>
<dbReference type="InterPro" id="IPR008844">
    <property type="entry name" value="Spore_GerAC-like"/>
</dbReference>
<dbReference type="Pfam" id="PF25198">
    <property type="entry name" value="Spore_GerAC_N"/>
    <property type="match status" value="1"/>
</dbReference>
<evidence type="ECO:0000259" key="9">
    <source>
        <dbReference type="Pfam" id="PF25198"/>
    </source>
</evidence>
<dbReference type="Pfam" id="PF05504">
    <property type="entry name" value="Spore_GerAC"/>
    <property type="match status" value="1"/>
</dbReference>
<name>A0A6B8RRL9_9BACL</name>
<dbReference type="KEGG" id="ppsc:EHS13_28870"/>
<evidence type="ECO:0000256" key="7">
    <source>
        <dbReference type="ARBA" id="ARBA00023288"/>
    </source>
</evidence>